<dbReference type="InterPro" id="IPR011021">
    <property type="entry name" value="Arrestin-like_N"/>
</dbReference>
<dbReference type="SMART" id="SM01017">
    <property type="entry name" value="Arrestin_C"/>
    <property type="match status" value="1"/>
</dbReference>
<dbReference type="InterPro" id="IPR050357">
    <property type="entry name" value="Arrestin_domain-protein"/>
</dbReference>
<dbReference type="GO" id="GO:0015031">
    <property type="term" value="P:protein transport"/>
    <property type="evidence" value="ECO:0007669"/>
    <property type="project" value="TreeGrafter"/>
</dbReference>
<name>A0A1I7TA02_9PELO</name>
<organism evidence="3 4">
    <name type="scientific">Caenorhabditis tropicalis</name>
    <dbReference type="NCBI Taxonomy" id="1561998"/>
    <lineage>
        <taxon>Eukaryota</taxon>
        <taxon>Metazoa</taxon>
        <taxon>Ecdysozoa</taxon>
        <taxon>Nematoda</taxon>
        <taxon>Chromadorea</taxon>
        <taxon>Rhabditida</taxon>
        <taxon>Rhabditina</taxon>
        <taxon>Rhabditomorpha</taxon>
        <taxon>Rhabditoidea</taxon>
        <taxon>Rhabditidae</taxon>
        <taxon>Peloderinae</taxon>
        <taxon>Caenorhabditis</taxon>
    </lineage>
</organism>
<evidence type="ECO:0000313" key="4">
    <source>
        <dbReference type="WBParaSite" id="Csp11.Scaffold560.g3880.t1"/>
    </source>
</evidence>
<evidence type="ECO:0000259" key="2">
    <source>
        <dbReference type="SMART" id="SM01017"/>
    </source>
</evidence>
<proteinExistence type="inferred from homology"/>
<keyword evidence="3" id="KW-1185">Reference proteome</keyword>
<dbReference type="GO" id="GO:0005737">
    <property type="term" value="C:cytoplasm"/>
    <property type="evidence" value="ECO:0007669"/>
    <property type="project" value="TreeGrafter"/>
</dbReference>
<accession>A0A1I7TA02</accession>
<dbReference type="Pfam" id="PF02752">
    <property type="entry name" value="Arrestin_C"/>
    <property type="match status" value="1"/>
</dbReference>
<reference evidence="4" key="1">
    <citation type="submission" date="2016-11" db="UniProtKB">
        <authorList>
            <consortium name="WormBaseParasite"/>
        </authorList>
    </citation>
    <scope>IDENTIFICATION</scope>
</reference>
<evidence type="ECO:0000313" key="3">
    <source>
        <dbReference type="Proteomes" id="UP000095282"/>
    </source>
</evidence>
<dbReference type="SUPFAM" id="SSF81296">
    <property type="entry name" value="E set domains"/>
    <property type="match status" value="2"/>
</dbReference>
<protein>
    <submittedName>
        <fullName evidence="4">Arrestin_C domain-containing protein</fullName>
    </submittedName>
</protein>
<dbReference type="WBParaSite" id="Csp11.Scaffold560.g3880.t1">
    <property type="protein sequence ID" value="Csp11.Scaffold560.g3880.t1"/>
    <property type="gene ID" value="Csp11.Scaffold560.g3880"/>
</dbReference>
<dbReference type="Proteomes" id="UP000095282">
    <property type="component" value="Unplaced"/>
</dbReference>
<dbReference type="STRING" id="1561998.A0A1I7TA02"/>
<dbReference type="InterPro" id="IPR014752">
    <property type="entry name" value="Arrestin-like_C"/>
</dbReference>
<dbReference type="eggNOG" id="KOG3780">
    <property type="taxonomic scope" value="Eukaryota"/>
</dbReference>
<feature type="domain" description="Arrestin C-terminal-like" evidence="2">
    <location>
        <begin position="239"/>
        <end position="371"/>
    </location>
</feature>
<evidence type="ECO:0000256" key="1">
    <source>
        <dbReference type="ARBA" id="ARBA00005298"/>
    </source>
</evidence>
<dbReference type="Gene3D" id="2.60.40.640">
    <property type="match status" value="3"/>
</dbReference>
<dbReference type="InterPro" id="IPR014756">
    <property type="entry name" value="Ig_E-set"/>
</dbReference>
<dbReference type="AlphaFoldDB" id="A0A1I7TA02"/>
<dbReference type="Pfam" id="PF00339">
    <property type="entry name" value="Arrestin_N"/>
    <property type="match status" value="2"/>
</dbReference>
<comment type="similarity">
    <text evidence="1">Belongs to the arrestin family.</text>
</comment>
<dbReference type="PANTHER" id="PTHR11188">
    <property type="entry name" value="ARRESTIN DOMAIN CONTAINING PROTEIN"/>
    <property type="match status" value="1"/>
</dbReference>
<dbReference type="PANTHER" id="PTHR11188:SF17">
    <property type="entry name" value="FI21816P1"/>
    <property type="match status" value="1"/>
</dbReference>
<dbReference type="InterPro" id="IPR011022">
    <property type="entry name" value="Arrestin_C-like"/>
</dbReference>
<sequence>MPFIVFEKPDPIYYPGDTVSGRVLFETSEPISARSIIINITGFTATWNINWCERNCRKFLFKRSMVAWVSPDGTRTMHLKTEMIVFDAPSALYTPGQTLTGKFFLPITKPTHIDSVKLKIKGVSKTSWDRVEKVGEWHHISDTIVIDDAPKDYIVPGNYPIPFEFSLPSHLPPTFISQTSKIRYEIKILVHKKRDDYPNYVSREFFVVRRMSIDEWRSLELRLRNNHVFNSPVSSFFKDCGSFKINLHCNQRILSPGKEADLSARLTNESTKTIEKVSVKLLAKVHAFSNSSTCNRAIHLLLERQSLQIEIMPGEMKEQLCKITVPSNIVPTFDSKIIKVDYYLRITIHFKGMFNRCISFQKILIVGIHENDDQEYVPTIMSAQRYDESFNEVVIGEESVGPPDYEEIVQDSVEELPPSYAEAVNA</sequence>